<protein>
    <submittedName>
        <fullName evidence="2">Cacna1h protein</fullName>
    </submittedName>
</protein>
<feature type="region of interest" description="Disordered" evidence="1">
    <location>
        <begin position="356"/>
        <end position="377"/>
    </location>
</feature>
<sequence length="781" mass="85940">IKARLEEQGVAEHIVKAAKETVCVLEAAFAKEAEADNEHEIQAVAWPGDAWTVKFLCGRCGWLADELTNIHRSCSRLGRRRPTQAVEQLREVAKEEAGPRPRAARNILDALGFKHETGNPAEEQRSLARGPFGKRGWLRMRRGPLLRLFGRRLEPQEPHGRGAASAGVAIITDVPAQQVEIPQAMAYDGRVMALKVGRKGLRPLLVLNLYLPAGDKIPGNHIAQGGHTMGARHGGDWNRTEDSYPLAGLLAKGAVWTMDGDQLLRESTFRRSGHLSTHIDFGLASPQLLVEDRAQLLGVADHDLVTYRLRAFPEEDACRWQPQRRLVATEPTDWDAGWADFAADFAAENAMADDQARPARPRALPGRPEAEACGTEGIGGDQEWRCQIAAKLDRDLDERAGTFPDLPQVVGYDNVAGFLNDKTEEEAQRARAARIQRWKHDIQEDVGAMARWITAKVTNEACDVSQLGECPSKGAAAERLKASLDKLWGEAANFDARLHGFLQTLGPAIPAAEREVHFDGHLRRRARKAKRKAGGLDGWTGELVALPLNFFDKLARIWTAIIKGGRLPLGWKQVRVAGIPKPGWRSSSAGAYAAGMEVGGVRDAGAAAACAWMPECLHGGLPGRSVDAIKEQLGCLLDKRVSPQAALAVLRWWGAPEWLATILEDFYTEQDRWVAVAGVFASSPVGGAFSPLLLNAMMGIWSRRVQNQVDGERCNVWRRPRAGAVADEMLGFDVEQREALMEHADVLDIFQTDFVLLGIPYRLTGHQAFDAKDVTKELRER</sequence>
<name>A0A812PQY0_SYMPI</name>
<evidence type="ECO:0000313" key="2">
    <source>
        <dbReference type="EMBL" id="CAE7343320.1"/>
    </source>
</evidence>
<feature type="non-terminal residue" evidence="2">
    <location>
        <position position="781"/>
    </location>
</feature>
<evidence type="ECO:0000256" key="1">
    <source>
        <dbReference type="SAM" id="MobiDB-lite"/>
    </source>
</evidence>
<gene>
    <name evidence="2" type="primary">Cacna1h</name>
    <name evidence="2" type="ORF">SPIL2461_LOCUS8118</name>
</gene>
<dbReference type="Proteomes" id="UP000649617">
    <property type="component" value="Unassembled WGS sequence"/>
</dbReference>
<reference evidence="2" key="1">
    <citation type="submission" date="2021-02" db="EMBL/GenBank/DDBJ databases">
        <authorList>
            <person name="Dougan E. K."/>
            <person name="Rhodes N."/>
            <person name="Thang M."/>
            <person name="Chan C."/>
        </authorList>
    </citation>
    <scope>NUCLEOTIDE SEQUENCE</scope>
</reference>
<comment type="caution">
    <text evidence="2">The sequence shown here is derived from an EMBL/GenBank/DDBJ whole genome shotgun (WGS) entry which is preliminary data.</text>
</comment>
<keyword evidence="3" id="KW-1185">Reference proteome</keyword>
<dbReference type="EMBL" id="CAJNIZ010013102">
    <property type="protein sequence ID" value="CAE7343320.1"/>
    <property type="molecule type" value="Genomic_DNA"/>
</dbReference>
<dbReference type="AlphaFoldDB" id="A0A812PQY0"/>
<proteinExistence type="predicted"/>
<organism evidence="2 3">
    <name type="scientific">Symbiodinium pilosum</name>
    <name type="common">Dinoflagellate</name>
    <dbReference type="NCBI Taxonomy" id="2952"/>
    <lineage>
        <taxon>Eukaryota</taxon>
        <taxon>Sar</taxon>
        <taxon>Alveolata</taxon>
        <taxon>Dinophyceae</taxon>
        <taxon>Suessiales</taxon>
        <taxon>Symbiodiniaceae</taxon>
        <taxon>Symbiodinium</taxon>
    </lineage>
</organism>
<accession>A0A812PQY0</accession>
<evidence type="ECO:0000313" key="3">
    <source>
        <dbReference type="Proteomes" id="UP000649617"/>
    </source>
</evidence>
<feature type="non-terminal residue" evidence="2">
    <location>
        <position position="1"/>
    </location>
</feature>